<protein>
    <submittedName>
        <fullName evidence="1">DUF2922 domain-containing protein</fullName>
    </submittedName>
</protein>
<reference evidence="2" key="1">
    <citation type="journal article" date="2019" name="Int. J. Syst. Evol. Microbiol.">
        <title>The Global Catalogue of Microorganisms (GCM) 10K type strain sequencing project: providing services to taxonomists for standard genome sequencing and annotation.</title>
        <authorList>
            <consortium name="The Broad Institute Genomics Platform"/>
            <consortium name="The Broad Institute Genome Sequencing Center for Infectious Disease"/>
            <person name="Wu L."/>
            <person name="Ma J."/>
        </authorList>
    </citation>
    <scope>NUCLEOTIDE SEQUENCE [LARGE SCALE GENOMIC DNA]</scope>
    <source>
        <strain evidence="2">TISTR 2241</strain>
    </source>
</reference>
<dbReference type="Proteomes" id="UP001597458">
    <property type="component" value="Unassembled WGS sequence"/>
</dbReference>
<dbReference type="Pfam" id="PF11148">
    <property type="entry name" value="DUF2922"/>
    <property type="match status" value="1"/>
</dbReference>
<keyword evidence="2" id="KW-1185">Reference proteome</keyword>
<gene>
    <name evidence="1" type="ORF">ACFSTF_02215</name>
</gene>
<organism evidence="1 2">
    <name type="scientific">Terrilactibacillus laevilacticus</name>
    <dbReference type="NCBI Taxonomy" id="1380157"/>
    <lineage>
        <taxon>Bacteria</taxon>
        <taxon>Bacillati</taxon>
        <taxon>Bacillota</taxon>
        <taxon>Bacilli</taxon>
        <taxon>Bacillales</taxon>
        <taxon>Bacillaceae</taxon>
        <taxon>Terrilactibacillus</taxon>
    </lineage>
</organism>
<sequence length="74" mass="7924">MKILKTLQLQFENVQGGTATVSLDNPVEPVNPAAIQLAQNAILTQNIFNSTGGDYVKVKGAKLLERNVTDIALS</sequence>
<comment type="caution">
    <text evidence="1">The sequence shown here is derived from an EMBL/GenBank/DDBJ whole genome shotgun (WGS) entry which is preliminary data.</text>
</comment>
<dbReference type="EMBL" id="JBHUMR010000007">
    <property type="protein sequence ID" value="MFD2616127.1"/>
    <property type="molecule type" value="Genomic_DNA"/>
</dbReference>
<accession>A0ABW5PL72</accession>
<name>A0ABW5PL72_9BACI</name>
<evidence type="ECO:0000313" key="2">
    <source>
        <dbReference type="Proteomes" id="UP001597458"/>
    </source>
</evidence>
<dbReference type="RefSeq" id="WP_309147167.1">
    <property type="nucleotide sequence ID" value="NZ_JBHUMR010000007.1"/>
</dbReference>
<proteinExistence type="predicted"/>
<evidence type="ECO:0000313" key="1">
    <source>
        <dbReference type="EMBL" id="MFD2616127.1"/>
    </source>
</evidence>
<dbReference type="InterPro" id="IPR021321">
    <property type="entry name" value="DUF2922"/>
</dbReference>